<accession>A0ACC2FKB0</accession>
<evidence type="ECO:0000313" key="1">
    <source>
        <dbReference type="EMBL" id="KAJ7991821.1"/>
    </source>
</evidence>
<protein>
    <submittedName>
        <fullName evidence="1">Uncharacterized protein</fullName>
    </submittedName>
</protein>
<reference evidence="1" key="1">
    <citation type="submission" date="2021-05" db="EMBL/GenBank/DDBJ databases">
        <authorList>
            <person name="Pan Q."/>
            <person name="Jouanno E."/>
            <person name="Zahm M."/>
            <person name="Klopp C."/>
            <person name="Cabau C."/>
            <person name="Louis A."/>
            <person name="Berthelot C."/>
            <person name="Parey E."/>
            <person name="Roest Crollius H."/>
            <person name="Montfort J."/>
            <person name="Robinson-Rechavi M."/>
            <person name="Bouchez O."/>
            <person name="Lampietro C."/>
            <person name="Lopez Roques C."/>
            <person name="Donnadieu C."/>
            <person name="Postlethwait J."/>
            <person name="Bobe J."/>
            <person name="Dillon D."/>
            <person name="Chandos A."/>
            <person name="von Hippel F."/>
            <person name="Guiguen Y."/>
        </authorList>
    </citation>
    <scope>NUCLEOTIDE SEQUENCE</scope>
    <source>
        <strain evidence="1">YG-Jan2019</strain>
    </source>
</reference>
<comment type="caution">
    <text evidence="1">The sequence shown here is derived from an EMBL/GenBank/DDBJ whole genome shotgun (WGS) entry which is preliminary data.</text>
</comment>
<sequence>MSTPETCVRLNVLIQEVPTLTTDHVATDWGLEKLFGVANSVFYLHISGNTCGSGRWTAGTLIWDGADKPVTVAD</sequence>
<dbReference type="EMBL" id="CM055753">
    <property type="protein sequence ID" value="KAJ7991821.1"/>
    <property type="molecule type" value="Genomic_DNA"/>
</dbReference>
<dbReference type="Proteomes" id="UP001157502">
    <property type="component" value="Chromosome 26"/>
</dbReference>
<organism evidence="1 2">
    <name type="scientific">Dallia pectoralis</name>
    <name type="common">Alaska blackfish</name>
    <dbReference type="NCBI Taxonomy" id="75939"/>
    <lineage>
        <taxon>Eukaryota</taxon>
        <taxon>Metazoa</taxon>
        <taxon>Chordata</taxon>
        <taxon>Craniata</taxon>
        <taxon>Vertebrata</taxon>
        <taxon>Euteleostomi</taxon>
        <taxon>Actinopterygii</taxon>
        <taxon>Neopterygii</taxon>
        <taxon>Teleostei</taxon>
        <taxon>Protacanthopterygii</taxon>
        <taxon>Esociformes</taxon>
        <taxon>Umbridae</taxon>
        <taxon>Dallia</taxon>
    </lineage>
</organism>
<gene>
    <name evidence="1" type="ORF">DPEC_G00287840</name>
</gene>
<evidence type="ECO:0000313" key="2">
    <source>
        <dbReference type="Proteomes" id="UP001157502"/>
    </source>
</evidence>
<keyword evidence="2" id="KW-1185">Reference proteome</keyword>
<proteinExistence type="predicted"/>
<name>A0ACC2FKB0_DALPE</name>